<dbReference type="InterPro" id="IPR036291">
    <property type="entry name" value="NAD(P)-bd_dom_sf"/>
</dbReference>
<protein>
    <submittedName>
        <fullName evidence="4">SDR family NAD(P)-dependent oxidoreductase</fullName>
    </submittedName>
</protein>
<dbReference type="PRINTS" id="PR00081">
    <property type="entry name" value="GDHRDH"/>
</dbReference>
<keyword evidence="5" id="KW-1185">Reference proteome</keyword>
<reference evidence="5" key="1">
    <citation type="submission" date="2018-07" db="EMBL/GenBank/DDBJ databases">
        <authorList>
            <person name="Zhao J."/>
        </authorList>
    </citation>
    <scope>NUCLEOTIDE SEQUENCE [LARGE SCALE GENOMIC DNA]</scope>
    <source>
        <strain evidence="5">GSSD-12</strain>
    </source>
</reference>
<gene>
    <name evidence="4" type="ORF">DVK44_32110</name>
</gene>
<evidence type="ECO:0000256" key="1">
    <source>
        <dbReference type="ARBA" id="ARBA00006484"/>
    </source>
</evidence>
<dbReference type="PANTHER" id="PTHR43157">
    <property type="entry name" value="PHOSPHATIDYLINOSITOL-GLYCAN BIOSYNTHESIS CLASS F PROTEIN-RELATED"/>
    <property type="match status" value="1"/>
</dbReference>
<dbReference type="KEGG" id="spad:DVK44_32110"/>
<evidence type="ECO:0000313" key="5">
    <source>
        <dbReference type="Proteomes" id="UP000253868"/>
    </source>
</evidence>
<dbReference type="GO" id="GO:0016491">
    <property type="term" value="F:oxidoreductase activity"/>
    <property type="evidence" value="ECO:0007669"/>
    <property type="project" value="UniProtKB-KW"/>
</dbReference>
<dbReference type="InterPro" id="IPR020904">
    <property type="entry name" value="Sc_DH/Rdtase_CS"/>
</dbReference>
<organism evidence="4 5">
    <name type="scientific">Streptomyces paludis</name>
    <dbReference type="NCBI Taxonomy" id="2282738"/>
    <lineage>
        <taxon>Bacteria</taxon>
        <taxon>Bacillati</taxon>
        <taxon>Actinomycetota</taxon>
        <taxon>Actinomycetes</taxon>
        <taxon>Kitasatosporales</taxon>
        <taxon>Streptomycetaceae</taxon>
        <taxon>Streptomyces</taxon>
    </lineage>
</organism>
<dbReference type="EMBL" id="CP031194">
    <property type="protein sequence ID" value="AXG81587.1"/>
    <property type="molecule type" value="Genomic_DNA"/>
</dbReference>
<dbReference type="Gene3D" id="3.40.50.720">
    <property type="entry name" value="NAD(P)-binding Rossmann-like Domain"/>
    <property type="match status" value="1"/>
</dbReference>
<accession>A0A345HY13</accession>
<dbReference type="AlphaFoldDB" id="A0A345HY13"/>
<dbReference type="PANTHER" id="PTHR43157:SF31">
    <property type="entry name" value="PHOSPHATIDYLINOSITOL-GLYCAN BIOSYNTHESIS CLASS F PROTEIN"/>
    <property type="match status" value="1"/>
</dbReference>
<evidence type="ECO:0000256" key="3">
    <source>
        <dbReference type="RuleBase" id="RU000363"/>
    </source>
</evidence>
<dbReference type="Proteomes" id="UP000253868">
    <property type="component" value="Chromosome"/>
</dbReference>
<name>A0A345HY13_9ACTN</name>
<keyword evidence="2" id="KW-0560">Oxidoreductase</keyword>
<dbReference type="OrthoDB" id="3237043at2"/>
<comment type="similarity">
    <text evidence="1 3">Belongs to the short-chain dehydrogenases/reductases (SDR) family.</text>
</comment>
<sequence length="305" mass="32666">MYASLLNPQIVGWSIVVSDRVKTDLQGRTVVVTGASSGIGAAAARRFAERGAEVAVVGRSPERTAALAREIGAQAHLVDYGRLTDVRRLAEELLARYPRIDVLANNAGGFFNSRKESEDGHELTFQVNVLAPFLLTNLLLDRLAEAPDGARVVNTASMDHGKGHLDLDNLNSAGGGYNWRRVYSTAKLATVVLTQELARRTRDTSVTAACFHPGVVASNVARDSTMMRVLMGTRLAKAMMSTPEQGAEPLVHLATTADMSTGNGAYFNRLVHEKSANAQAADAQLAQQLWERSAQLTGLTATPGV</sequence>
<dbReference type="PRINTS" id="PR00080">
    <property type="entry name" value="SDRFAMILY"/>
</dbReference>
<dbReference type="Pfam" id="PF00106">
    <property type="entry name" value="adh_short"/>
    <property type="match status" value="1"/>
</dbReference>
<dbReference type="InterPro" id="IPR002347">
    <property type="entry name" value="SDR_fam"/>
</dbReference>
<dbReference type="PROSITE" id="PS00061">
    <property type="entry name" value="ADH_SHORT"/>
    <property type="match status" value="1"/>
</dbReference>
<evidence type="ECO:0000313" key="4">
    <source>
        <dbReference type="EMBL" id="AXG81587.1"/>
    </source>
</evidence>
<proteinExistence type="inferred from homology"/>
<dbReference type="SUPFAM" id="SSF51735">
    <property type="entry name" value="NAD(P)-binding Rossmann-fold domains"/>
    <property type="match status" value="1"/>
</dbReference>
<evidence type="ECO:0000256" key="2">
    <source>
        <dbReference type="ARBA" id="ARBA00023002"/>
    </source>
</evidence>